<keyword evidence="2" id="KW-1185">Reference proteome</keyword>
<organism evidence="1 2">
    <name type="scientific">Gossypium laxum</name>
    <dbReference type="NCBI Taxonomy" id="34288"/>
    <lineage>
        <taxon>Eukaryota</taxon>
        <taxon>Viridiplantae</taxon>
        <taxon>Streptophyta</taxon>
        <taxon>Embryophyta</taxon>
        <taxon>Tracheophyta</taxon>
        <taxon>Spermatophyta</taxon>
        <taxon>Magnoliopsida</taxon>
        <taxon>eudicotyledons</taxon>
        <taxon>Gunneridae</taxon>
        <taxon>Pentapetalae</taxon>
        <taxon>rosids</taxon>
        <taxon>malvids</taxon>
        <taxon>Malvales</taxon>
        <taxon>Malvaceae</taxon>
        <taxon>Malvoideae</taxon>
        <taxon>Gossypium</taxon>
    </lineage>
</organism>
<comment type="caution">
    <text evidence="1">The sequence shown here is derived from an EMBL/GenBank/DDBJ whole genome shotgun (WGS) entry which is preliminary data.</text>
</comment>
<reference evidence="1 2" key="1">
    <citation type="journal article" date="2019" name="Genome Biol. Evol.">
        <title>Insights into the evolution of the New World diploid cottons (Gossypium, subgenus Houzingenia) based on genome sequencing.</title>
        <authorList>
            <person name="Grover C.E."/>
            <person name="Arick M.A. 2nd"/>
            <person name="Thrash A."/>
            <person name="Conover J.L."/>
            <person name="Sanders W.S."/>
            <person name="Peterson D.G."/>
            <person name="Frelichowski J.E."/>
            <person name="Scheffler J.A."/>
            <person name="Scheffler B.E."/>
            <person name="Wendel J.F."/>
        </authorList>
    </citation>
    <scope>NUCLEOTIDE SEQUENCE [LARGE SCALE GENOMIC DNA]</scope>
    <source>
        <strain evidence="1">4</strain>
        <tissue evidence="1">Leaf</tissue>
    </source>
</reference>
<accession>A0A7J9A058</accession>
<evidence type="ECO:0000313" key="2">
    <source>
        <dbReference type="Proteomes" id="UP000593574"/>
    </source>
</evidence>
<evidence type="ECO:0000313" key="1">
    <source>
        <dbReference type="EMBL" id="MBA0717242.1"/>
    </source>
</evidence>
<dbReference type="Proteomes" id="UP000593574">
    <property type="component" value="Unassembled WGS sequence"/>
</dbReference>
<dbReference type="AlphaFoldDB" id="A0A7J9A058"/>
<sequence>MFSWTLWQGRILINDERARRHMKNDSNRARCSHVGESGIHALRDCTFSKAVHKLDKKLQAIEYEKFACKPYGDNQTVGRFSMQLGNDSIFKIEARAILKSLLLSWGKGYRQLEVVIMHY</sequence>
<protein>
    <submittedName>
        <fullName evidence="1">Uncharacterized protein</fullName>
    </submittedName>
</protein>
<gene>
    <name evidence="1" type="ORF">Golax_005078</name>
</gene>
<dbReference type="EMBL" id="JABEZV010000008">
    <property type="protein sequence ID" value="MBA0717242.1"/>
    <property type="molecule type" value="Genomic_DNA"/>
</dbReference>
<name>A0A7J9A058_9ROSI</name>
<proteinExistence type="predicted"/>